<evidence type="ECO:0000313" key="3">
    <source>
        <dbReference type="EMBL" id="CAJ0585897.1"/>
    </source>
</evidence>
<protein>
    <submittedName>
        <fullName evidence="3">Uncharacterized protein</fullName>
    </submittedName>
</protein>
<proteinExistence type="predicted"/>
<feature type="transmembrane region" description="Helical" evidence="1">
    <location>
        <begin position="140"/>
        <end position="159"/>
    </location>
</feature>
<sequence length="230" mass="26262">MKTAHFPLLFLILACCPASAMDAEDLKDFRRPPPPPPCNLNLDIWARTRYVMMVNNVTTAGWPVLDCMKIHDHCLYHQRGRQFCDGNACSCAERALLVANASAEAMEAWEKLDCLGQLSSEVKPCSEPPDNCDRMCLKRIAFLVCPSTLFVSFFIFWCLKDFCCRRREHFLYPTAVAQGATQPPTSQRNQDVHDQSWAQYKYLQESPEPLDAWKHDIDRTLLQPPAHNGK</sequence>
<dbReference type="AlphaFoldDB" id="A0AA36DFR5"/>
<reference evidence="3" key="1">
    <citation type="submission" date="2023-06" db="EMBL/GenBank/DDBJ databases">
        <authorList>
            <person name="Delattre M."/>
        </authorList>
    </citation>
    <scope>NUCLEOTIDE SEQUENCE</scope>
    <source>
        <strain evidence="3">AF72</strain>
    </source>
</reference>
<dbReference type="EMBL" id="CATQJA010002706">
    <property type="protein sequence ID" value="CAJ0585897.1"/>
    <property type="molecule type" value="Genomic_DNA"/>
</dbReference>
<keyword evidence="4" id="KW-1185">Reference proteome</keyword>
<keyword evidence="1" id="KW-1133">Transmembrane helix</keyword>
<feature type="non-terminal residue" evidence="3">
    <location>
        <position position="230"/>
    </location>
</feature>
<evidence type="ECO:0000313" key="4">
    <source>
        <dbReference type="Proteomes" id="UP001177023"/>
    </source>
</evidence>
<organism evidence="3 4">
    <name type="scientific">Mesorhabditis spiculigera</name>
    <dbReference type="NCBI Taxonomy" id="96644"/>
    <lineage>
        <taxon>Eukaryota</taxon>
        <taxon>Metazoa</taxon>
        <taxon>Ecdysozoa</taxon>
        <taxon>Nematoda</taxon>
        <taxon>Chromadorea</taxon>
        <taxon>Rhabditida</taxon>
        <taxon>Rhabditina</taxon>
        <taxon>Rhabditomorpha</taxon>
        <taxon>Rhabditoidea</taxon>
        <taxon>Rhabditidae</taxon>
        <taxon>Mesorhabditinae</taxon>
        <taxon>Mesorhabditis</taxon>
    </lineage>
</organism>
<keyword evidence="1" id="KW-0812">Transmembrane</keyword>
<dbReference type="Proteomes" id="UP001177023">
    <property type="component" value="Unassembled WGS sequence"/>
</dbReference>
<dbReference type="PROSITE" id="PS51257">
    <property type="entry name" value="PROKAR_LIPOPROTEIN"/>
    <property type="match status" value="1"/>
</dbReference>
<evidence type="ECO:0000256" key="2">
    <source>
        <dbReference type="SAM" id="SignalP"/>
    </source>
</evidence>
<feature type="signal peptide" evidence="2">
    <location>
        <begin position="1"/>
        <end position="20"/>
    </location>
</feature>
<feature type="chain" id="PRO_5041301095" evidence="2">
    <location>
        <begin position="21"/>
        <end position="230"/>
    </location>
</feature>
<keyword evidence="1" id="KW-0472">Membrane</keyword>
<comment type="caution">
    <text evidence="3">The sequence shown here is derived from an EMBL/GenBank/DDBJ whole genome shotgun (WGS) entry which is preliminary data.</text>
</comment>
<accession>A0AA36DFR5</accession>
<keyword evidence="2" id="KW-0732">Signal</keyword>
<name>A0AA36DFR5_9BILA</name>
<gene>
    <name evidence="3" type="ORF">MSPICULIGERA_LOCUS23907</name>
</gene>
<evidence type="ECO:0000256" key="1">
    <source>
        <dbReference type="SAM" id="Phobius"/>
    </source>
</evidence>